<dbReference type="Pfam" id="PF10181">
    <property type="entry name" value="PIG-H"/>
    <property type="match status" value="1"/>
</dbReference>
<keyword evidence="1" id="KW-0812">Transmembrane</keyword>
<accession>A0A1J4M9V1</accession>
<dbReference type="Proteomes" id="UP000186804">
    <property type="component" value="Unassembled WGS sequence"/>
</dbReference>
<sequence length="126" mass="15164">MQFINEFYYSSNYSYNINKNLDHYKVWSLYSNNYILQILYYDNIGIQVTVSSKKSIQVKTLYAFNSEIIPFIDKTRIKSVLINEGITYTEIFNYICNISLLFIIVFSNFNFINFKIIKYYKNKDIK</sequence>
<dbReference type="AlphaFoldDB" id="A0A1J4M9V1"/>
<proteinExistence type="predicted"/>
<evidence type="ECO:0000259" key="2">
    <source>
        <dbReference type="Pfam" id="PF10181"/>
    </source>
</evidence>
<feature type="domain" description="Phosphatidylinositol N-acetylglucosaminyltransferase subunit H conserved" evidence="2">
    <location>
        <begin position="41"/>
        <end position="98"/>
    </location>
</feature>
<evidence type="ECO:0000256" key="1">
    <source>
        <dbReference type="SAM" id="Phobius"/>
    </source>
</evidence>
<keyword evidence="4" id="KW-1185">Reference proteome</keyword>
<dbReference type="GeneID" id="92366025"/>
<dbReference type="InterPro" id="IPR019328">
    <property type="entry name" value="PIGH-H_dom"/>
</dbReference>
<gene>
    <name evidence="3" type="ORF">cand_018400</name>
</gene>
<dbReference type="RefSeq" id="XP_067066370.1">
    <property type="nucleotide sequence ID" value="XM_067212073.1"/>
</dbReference>
<dbReference type="VEuPathDB" id="CryptoDB:cand_018400"/>
<dbReference type="OrthoDB" id="6256716at2759"/>
<evidence type="ECO:0000313" key="4">
    <source>
        <dbReference type="Proteomes" id="UP000186804"/>
    </source>
</evidence>
<comment type="caution">
    <text evidence="3">The sequence shown here is derived from an EMBL/GenBank/DDBJ whole genome shotgun (WGS) entry which is preliminary data.</text>
</comment>
<dbReference type="EMBL" id="LRBS01000125">
    <property type="protein sequence ID" value="OII71001.1"/>
    <property type="molecule type" value="Genomic_DNA"/>
</dbReference>
<keyword evidence="1" id="KW-0472">Membrane</keyword>
<name>A0A1J4M9V1_9CRYT</name>
<feature type="transmembrane region" description="Helical" evidence="1">
    <location>
        <begin position="91"/>
        <end position="112"/>
    </location>
</feature>
<evidence type="ECO:0000313" key="3">
    <source>
        <dbReference type="EMBL" id="OII71001.1"/>
    </source>
</evidence>
<protein>
    <submittedName>
        <fullName evidence="3">Phosphatidylinositol-glycan biosynthesis class H protein</fullName>
    </submittedName>
</protein>
<organism evidence="3 4">
    <name type="scientific">Cryptosporidium andersoni</name>
    <dbReference type="NCBI Taxonomy" id="117008"/>
    <lineage>
        <taxon>Eukaryota</taxon>
        <taxon>Sar</taxon>
        <taxon>Alveolata</taxon>
        <taxon>Apicomplexa</taxon>
        <taxon>Conoidasida</taxon>
        <taxon>Coccidia</taxon>
        <taxon>Eucoccidiorida</taxon>
        <taxon>Eimeriorina</taxon>
        <taxon>Cryptosporidiidae</taxon>
        <taxon>Cryptosporidium</taxon>
    </lineage>
</organism>
<reference evidence="3 4" key="1">
    <citation type="submission" date="2016-10" db="EMBL/GenBank/DDBJ databases">
        <title>Reductive evolution of mitochondrial metabolism and differential evolution of invasion-related proteins in Cryptosporidium.</title>
        <authorList>
            <person name="Liu S."/>
            <person name="Roellig D.M."/>
            <person name="Guo Y."/>
            <person name="Li N."/>
            <person name="Frace M.A."/>
            <person name="Tang K."/>
            <person name="Zhang L."/>
            <person name="Feng Y."/>
            <person name="Xiao L."/>
        </authorList>
    </citation>
    <scope>NUCLEOTIDE SEQUENCE [LARGE SCALE GENOMIC DNA]</scope>
    <source>
        <strain evidence="3">30847</strain>
    </source>
</reference>
<keyword evidence="1" id="KW-1133">Transmembrane helix</keyword>